<protein>
    <submittedName>
        <fullName evidence="1">Polyprotein</fullName>
    </submittedName>
</protein>
<dbReference type="EMBL" id="AZNH01000218">
    <property type="protein sequence ID" value="KID81051.1"/>
    <property type="molecule type" value="Genomic_DNA"/>
</dbReference>
<dbReference type="HOGENOM" id="CLU_002055_2_2_1"/>
<keyword evidence="2" id="KW-1185">Reference proteome</keyword>
<evidence type="ECO:0000313" key="2">
    <source>
        <dbReference type="Proteomes" id="UP000031192"/>
    </source>
</evidence>
<sequence>MALRQSYERREIYEIRWINGQDNPADAMTKVSPNHTLETFIDSNKATIRVEGWVKRGPKATTDAPKTTTSVA</sequence>
<proteinExistence type="predicted"/>
<dbReference type="Proteomes" id="UP000031192">
    <property type="component" value="Unassembled WGS sequence"/>
</dbReference>
<accession>A0A0B4GU95</accession>
<evidence type="ECO:0000313" key="1">
    <source>
        <dbReference type="EMBL" id="KID81051.1"/>
    </source>
</evidence>
<name>A0A0B4GU95_METGA</name>
<dbReference type="AlphaFoldDB" id="A0A0B4GU95"/>
<organism evidence="1 2">
    <name type="scientific">Metarhizium guizhouense (strain ARSEF 977)</name>
    <dbReference type="NCBI Taxonomy" id="1276136"/>
    <lineage>
        <taxon>Eukaryota</taxon>
        <taxon>Fungi</taxon>
        <taxon>Dikarya</taxon>
        <taxon>Ascomycota</taxon>
        <taxon>Pezizomycotina</taxon>
        <taxon>Sordariomycetes</taxon>
        <taxon>Hypocreomycetidae</taxon>
        <taxon>Hypocreales</taxon>
        <taxon>Clavicipitaceae</taxon>
        <taxon>Metarhizium</taxon>
    </lineage>
</organism>
<gene>
    <name evidence="1" type="ORF">MGU_11559</name>
</gene>
<reference evidence="1 2" key="1">
    <citation type="journal article" date="2014" name="Proc. Natl. Acad. Sci. U.S.A.">
        <title>Trajectory and genomic determinants of fungal-pathogen speciation and host adaptation.</title>
        <authorList>
            <person name="Hu X."/>
            <person name="Xiao G."/>
            <person name="Zheng P."/>
            <person name="Shang Y."/>
            <person name="Su Y."/>
            <person name="Zhang X."/>
            <person name="Liu X."/>
            <person name="Zhan S."/>
            <person name="St Leger R.J."/>
            <person name="Wang C."/>
        </authorList>
    </citation>
    <scope>NUCLEOTIDE SEQUENCE [LARGE SCALE GENOMIC DNA]</scope>
    <source>
        <strain evidence="1 2">ARSEF 977</strain>
    </source>
</reference>
<comment type="caution">
    <text evidence="1">The sequence shown here is derived from an EMBL/GenBank/DDBJ whole genome shotgun (WGS) entry which is preliminary data.</text>
</comment>